<dbReference type="PROSITE" id="PS51257">
    <property type="entry name" value="PROKAR_LIPOPROTEIN"/>
    <property type="match status" value="1"/>
</dbReference>
<dbReference type="GO" id="GO:0030246">
    <property type="term" value="F:carbohydrate binding"/>
    <property type="evidence" value="ECO:0007669"/>
    <property type="project" value="TreeGrafter"/>
</dbReference>
<evidence type="ECO:0000256" key="3">
    <source>
        <dbReference type="SAM" id="SignalP"/>
    </source>
</evidence>
<dbReference type="PANTHER" id="PTHR30036:SF7">
    <property type="entry name" value="ABC TRANSPORTER PERIPLASMIC-BINDING PROTEIN YPHF"/>
    <property type="match status" value="1"/>
</dbReference>
<evidence type="ECO:0000256" key="1">
    <source>
        <dbReference type="ARBA" id="ARBA00004196"/>
    </source>
</evidence>
<evidence type="ECO:0000256" key="2">
    <source>
        <dbReference type="ARBA" id="ARBA00007639"/>
    </source>
</evidence>
<proteinExistence type="inferred from homology"/>
<dbReference type="GO" id="GO:0030288">
    <property type="term" value="C:outer membrane-bounded periplasmic space"/>
    <property type="evidence" value="ECO:0007669"/>
    <property type="project" value="TreeGrafter"/>
</dbReference>
<dbReference type="InterPro" id="IPR025997">
    <property type="entry name" value="SBP_2_dom"/>
</dbReference>
<protein>
    <submittedName>
        <fullName evidence="5">ABC transporter substrate-binding protein</fullName>
    </submittedName>
</protein>
<comment type="subcellular location">
    <subcellularLocation>
        <location evidence="1">Cell envelope</location>
    </subcellularLocation>
</comment>
<dbReference type="InterPro" id="IPR019546">
    <property type="entry name" value="TAT_signal_bac_arc"/>
</dbReference>
<dbReference type="InterPro" id="IPR050555">
    <property type="entry name" value="Bact_Solute-Bind_Prot2"/>
</dbReference>
<gene>
    <name evidence="5" type="ORF">CUN48_00170</name>
</gene>
<evidence type="ECO:0000313" key="6">
    <source>
        <dbReference type="Proteomes" id="UP000230790"/>
    </source>
</evidence>
<dbReference type="Gene3D" id="3.40.50.2300">
    <property type="match status" value="2"/>
</dbReference>
<evidence type="ECO:0000259" key="4">
    <source>
        <dbReference type="Pfam" id="PF13407"/>
    </source>
</evidence>
<dbReference type="InterPro" id="IPR028082">
    <property type="entry name" value="Peripla_BP_I"/>
</dbReference>
<sequence length="345" mass="37347">MNTKKVSRRTFLRAAGIGAGAVALASCAAPPPAAPPQAAQPTTAPAAEKKPLTFVWSPKAVNNPVFDVARRGAQDKAKELGITVEWVGPESADAQKQAELLDAAIARKVDGMGISCNDPDALKPVIDRAMDAGIPVITWDSDSPNSKRITFYSLDNEAAARKGAEIMVELLKDKPNKTYAILTGVPGAQNLEARIRAFREVADPAGLQWVATDPCNDDIQKGIEVVENRLTANPDLAGYFMAGAWPLFGDINAMPKFQAAAKAGMKVVAWDILENELKLLKEGLVHALIGQKFYGWGYDAVGILYDIVVNKKEYPPFVDTGFDLVRTPEEADVFLKKWETGNWKD</sequence>
<accession>A0A2M8QH27</accession>
<name>A0A2M8QH27_9CHLR</name>
<dbReference type="Proteomes" id="UP000230790">
    <property type="component" value="Unassembled WGS sequence"/>
</dbReference>
<evidence type="ECO:0000313" key="5">
    <source>
        <dbReference type="EMBL" id="PJF49121.1"/>
    </source>
</evidence>
<dbReference type="SUPFAM" id="SSF53822">
    <property type="entry name" value="Periplasmic binding protein-like I"/>
    <property type="match status" value="1"/>
</dbReference>
<feature type="domain" description="Periplasmic binding protein" evidence="4">
    <location>
        <begin position="54"/>
        <end position="312"/>
    </location>
</feature>
<feature type="chain" id="PRO_5014870231" evidence="3">
    <location>
        <begin position="29"/>
        <end position="345"/>
    </location>
</feature>
<reference evidence="5 6" key="1">
    <citation type="submission" date="2017-11" db="EMBL/GenBank/DDBJ databases">
        <title>Evolution of Phototrophy in the Chloroflexi Phylum Driven by Horizontal Gene Transfer.</title>
        <authorList>
            <person name="Ward L.M."/>
            <person name="Hemp J."/>
            <person name="Shih P.M."/>
            <person name="Mcglynn S.E."/>
            <person name="Fischer W."/>
        </authorList>
    </citation>
    <scope>NUCLEOTIDE SEQUENCE [LARGE SCALE GENOMIC DNA]</scope>
    <source>
        <strain evidence="5">JP3_7</strain>
    </source>
</reference>
<dbReference type="InterPro" id="IPR006311">
    <property type="entry name" value="TAT_signal"/>
</dbReference>
<comment type="similarity">
    <text evidence="2">Belongs to the bacterial solute-binding protein 2 family.</text>
</comment>
<organism evidence="5 6">
    <name type="scientific">Candidatus Thermofonsia Clade 3 bacterium</name>
    <dbReference type="NCBI Taxonomy" id="2364212"/>
    <lineage>
        <taxon>Bacteria</taxon>
        <taxon>Bacillati</taxon>
        <taxon>Chloroflexota</taxon>
        <taxon>Candidatus Thermofontia</taxon>
        <taxon>Candidatus Thermofonsia Clade 3</taxon>
    </lineage>
</organism>
<dbReference type="PROSITE" id="PS51318">
    <property type="entry name" value="TAT"/>
    <property type="match status" value="1"/>
</dbReference>
<dbReference type="Pfam" id="PF13407">
    <property type="entry name" value="Peripla_BP_4"/>
    <property type="match status" value="1"/>
</dbReference>
<dbReference type="AlphaFoldDB" id="A0A2M8QH27"/>
<dbReference type="EMBL" id="PGTN01000001">
    <property type="protein sequence ID" value="PJF49121.1"/>
    <property type="molecule type" value="Genomic_DNA"/>
</dbReference>
<dbReference type="NCBIfam" id="TIGR01409">
    <property type="entry name" value="TAT_signal_seq"/>
    <property type="match status" value="1"/>
</dbReference>
<feature type="signal peptide" evidence="3">
    <location>
        <begin position="1"/>
        <end position="28"/>
    </location>
</feature>
<keyword evidence="3" id="KW-0732">Signal</keyword>
<comment type="caution">
    <text evidence="5">The sequence shown here is derived from an EMBL/GenBank/DDBJ whole genome shotgun (WGS) entry which is preliminary data.</text>
</comment>
<dbReference type="CDD" id="cd06314">
    <property type="entry name" value="PBP1_tmGBP"/>
    <property type="match status" value="1"/>
</dbReference>
<dbReference type="PANTHER" id="PTHR30036">
    <property type="entry name" value="D-XYLOSE-BINDING PERIPLASMIC PROTEIN"/>
    <property type="match status" value="1"/>
</dbReference>